<dbReference type="GO" id="GO:0000049">
    <property type="term" value="F:tRNA binding"/>
    <property type="evidence" value="ECO:0007669"/>
    <property type="project" value="TreeGrafter"/>
</dbReference>
<dbReference type="Pfam" id="PF01300">
    <property type="entry name" value="Sua5_yciO_yrdC"/>
    <property type="match status" value="1"/>
</dbReference>
<dbReference type="AlphaFoldDB" id="E3DRG6"/>
<keyword evidence="8 13" id="KW-0548">Nucleotidyltransferase</keyword>
<dbReference type="RefSeq" id="WP_014554114.1">
    <property type="nucleotide sequence ID" value="NC_017455.1"/>
</dbReference>
<dbReference type="FunFam" id="3.90.870.10:FF:000008">
    <property type="entry name" value="Threonylcarbamoyl-AMP synthase"/>
    <property type="match status" value="1"/>
</dbReference>
<evidence type="ECO:0000256" key="6">
    <source>
        <dbReference type="ARBA" id="ARBA00022679"/>
    </source>
</evidence>
<dbReference type="GO" id="GO:0005524">
    <property type="term" value="F:ATP binding"/>
    <property type="evidence" value="ECO:0007669"/>
    <property type="project" value="UniProtKB-UniRule"/>
</dbReference>
<reference evidence="16 17" key="2">
    <citation type="journal article" date="2011" name="Stand. Genomic Sci.">
        <title>Complete genome sequence of the extremely halophilic Halanaerobium praevalens type strain (GSL).</title>
        <authorList>
            <person name="Ivanova N."/>
            <person name="Sikorski J."/>
            <person name="Chertkov O."/>
            <person name="Nolan M."/>
            <person name="Lucas S."/>
            <person name="Hammon N."/>
            <person name="Deshpande S."/>
            <person name="Cheng J.F."/>
            <person name="Tapia R."/>
            <person name="Han C."/>
            <person name="Goodwin L."/>
            <person name="Pitluck S."/>
            <person name="Huntemann M."/>
            <person name="Liolios K."/>
            <person name="Pagani I."/>
            <person name="Mavromatis K."/>
            <person name="Ovchinikova G."/>
            <person name="Pati A."/>
            <person name="Chen A."/>
            <person name="Palaniappan K."/>
            <person name="Land M."/>
            <person name="Hauser L."/>
            <person name="Brambilla E.M."/>
            <person name="Kannan K.P."/>
            <person name="Rohde M."/>
            <person name="Tindall B.J."/>
            <person name="Goker M."/>
            <person name="Detter J.C."/>
            <person name="Woyke T."/>
            <person name="Bristow J."/>
            <person name="Eisen J.A."/>
            <person name="Markowitz V."/>
            <person name="Hugenholtz P."/>
            <person name="Kyrpides N.C."/>
            <person name="Klenk H.P."/>
            <person name="Lapidus A."/>
        </authorList>
    </citation>
    <scope>NUCLEOTIDE SEQUENCE [LARGE SCALE GENOMIC DNA]</scope>
    <source>
        <strain evidence="17">ATCC 33744 / DSM 2228 / GSL</strain>
    </source>
</reference>
<dbReference type="EC" id="2.7.7.87" evidence="3 13"/>
<dbReference type="PANTHER" id="PTHR17490:SF16">
    <property type="entry name" value="THREONYLCARBAMOYL-AMP SYNTHASE"/>
    <property type="match status" value="1"/>
</dbReference>
<evidence type="ECO:0000256" key="5">
    <source>
        <dbReference type="ARBA" id="ARBA00022490"/>
    </source>
</evidence>
<evidence type="ECO:0000313" key="17">
    <source>
        <dbReference type="Proteomes" id="UP000006866"/>
    </source>
</evidence>
<dbReference type="EMBL" id="CP002175">
    <property type="protein sequence ID" value="ADO78098.1"/>
    <property type="molecule type" value="Genomic_DNA"/>
</dbReference>
<dbReference type="GO" id="GO:0003725">
    <property type="term" value="F:double-stranded RNA binding"/>
    <property type="evidence" value="ECO:0007669"/>
    <property type="project" value="UniProtKB-UniRule"/>
</dbReference>
<feature type="binding site" evidence="14">
    <location>
        <position position="176"/>
    </location>
    <ligand>
        <name>ATP</name>
        <dbReference type="ChEBI" id="CHEBI:30616"/>
    </ligand>
</feature>
<dbReference type="Gene3D" id="3.90.870.10">
    <property type="entry name" value="DHBP synthase"/>
    <property type="match status" value="1"/>
</dbReference>
<keyword evidence="5 13" id="KW-0963">Cytoplasm</keyword>
<evidence type="ECO:0000259" key="15">
    <source>
        <dbReference type="PROSITE" id="PS51163"/>
    </source>
</evidence>
<dbReference type="PATRIC" id="fig|572479.3.peg.2008"/>
<evidence type="ECO:0000256" key="2">
    <source>
        <dbReference type="ARBA" id="ARBA00007663"/>
    </source>
</evidence>
<keyword evidence="10 13" id="KW-0067">ATP-binding</keyword>
<dbReference type="InterPro" id="IPR017945">
    <property type="entry name" value="DHBP_synth_RibB-like_a/b_dom"/>
</dbReference>
<feature type="binding site" evidence="14">
    <location>
        <position position="146"/>
    </location>
    <ligand>
        <name>L-threonine</name>
        <dbReference type="ChEBI" id="CHEBI:57926"/>
    </ligand>
</feature>
<dbReference type="Pfam" id="PF03481">
    <property type="entry name" value="Sua5_C"/>
    <property type="match status" value="1"/>
</dbReference>
<dbReference type="InterPro" id="IPR006070">
    <property type="entry name" value="Sua5-like_dom"/>
</dbReference>
<dbReference type="PANTHER" id="PTHR17490">
    <property type="entry name" value="SUA5"/>
    <property type="match status" value="1"/>
</dbReference>
<comment type="subcellular location">
    <subcellularLocation>
        <location evidence="1 13">Cytoplasm</location>
    </subcellularLocation>
</comment>
<comment type="function">
    <text evidence="13">Required for the formation of a threonylcarbamoyl group on adenosine at position 37 (t(6)A37) in tRNAs that read codons beginning with adenine.</text>
</comment>
<evidence type="ECO:0000256" key="8">
    <source>
        <dbReference type="ARBA" id="ARBA00022695"/>
    </source>
</evidence>
<dbReference type="InterPro" id="IPR010923">
    <property type="entry name" value="T(6)A37_SUA5"/>
</dbReference>
<proteinExistence type="inferred from homology"/>
<feature type="binding site" evidence="14">
    <location>
        <position position="82"/>
    </location>
    <ligand>
        <name>ATP</name>
        <dbReference type="ChEBI" id="CHEBI:30616"/>
    </ligand>
</feature>
<evidence type="ECO:0000256" key="13">
    <source>
        <dbReference type="PIRNR" id="PIRNR004930"/>
    </source>
</evidence>
<comment type="similarity">
    <text evidence="2 13">Belongs to the SUA5 family.</text>
</comment>
<dbReference type="eggNOG" id="COG0009">
    <property type="taxonomic scope" value="Bacteria"/>
</dbReference>
<name>E3DRG6_HALPG</name>
<feature type="binding site" evidence="14">
    <location>
        <position position="86"/>
    </location>
    <ligand>
        <name>ATP</name>
        <dbReference type="ChEBI" id="CHEBI:30616"/>
    </ligand>
</feature>
<dbReference type="GO" id="GO:0061710">
    <property type="term" value="F:L-threonylcarbamoyladenylate synthase"/>
    <property type="evidence" value="ECO:0007669"/>
    <property type="project" value="UniProtKB-EC"/>
</dbReference>
<dbReference type="GO" id="GO:0008033">
    <property type="term" value="P:tRNA processing"/>
    <property type="evidence" value="ECO:0007669"/>
    <property type="project" value="UniProtKB-KW"/>
</dbReference>
<evidence type="ECO:0000256" key="14">
    <source>
        <dbReference type="PIRSR" id="PIRSR004930-1"/>
    </source>
</evidence>
<dbReference type="OrthoDB" id="9814580at2"/>
<feature type="binding site" evidence="14">
    <location>
        <position position="166"/>
    </location>
    <ligand>
        <name>L-threonine</name>
        <dbReference type="ChEBI" id="CHEBI:57926"/>
    </ligand>
</feature>
<evidence type="ECO:0000256" key="3">
    <source>
        <dbReference type="ARBA" id="ARBA00012584"/>
    </source>
</evidence>
<protein>
    <recommendedName>
        <fullName evidence="4 13">Threonylcarbamoyl-AMP synthase</fullName>
        <shortName evidence="13">TC-AMP synthase</shortName>
        <ecNumber evidence="3 13">2.7.7.87</ecNumber>
    </recommendedName>
    <alternativeName>
        <fullName evidence="11 13">L-threonylcarbamoyladenylate synthase</fullName>
    </alternativeName>
</protein>
<evidence type="ECO:0000256" key="1">
    <source>
        <dbReference type="ARBA" id="ARBA00004496"/>
    </source>
</evidence>
<sequence>MKFKTKIKQTKYQNEFKTLAQAKLANNSQLRSKLKTDEVILKAAELLSQNQLVALPTETVYGLAANALSPKAVSKIFAAKGRPQDNPLIVHIADQAQLKELTAAKITAKTQALMDHFWPGPLTIIFPKSKKVPNLTSAGLETIAIRMPAHPLILAVIESSGLPLAAPSANTSGFPSPTQAEHVYHDLKGKIPLILDGGPCQVGVESTVVDLRSAQVKVLRPGGISRQEIADFLGEEVLLAADLKDDTAVAPGMKYRHYAPNKKLYTFNFEDKLFILKKALKKAESKKIAIISARNSKLDNYQLPTKNLKVLKVFSHQKPAELAQKLFALMRSLDADPEVEEIYIEELAAQGIGEAVMNRIQKAAAAEEYSQPGGGDN</sequence>
<feature type="binding site" evidence="14">
    <location>
        <position position="168"/>
    </location>
    <ligand>
        <name>ATP</name>
        <dbReference type="ChEBI" id="CHEBI:30616"/>
    </ligand>
</feature>
<feature type="domain" description="YrdC-like" evidence="15">
    <location>
        <begin position="37"/>
        <end position="224"/>
    </location>
</feature>
<evidence type="ECO:0000256" key="4">
    <source>
        <dbReference type="ARBA" id="ARBA00015492"/>
    </source>
</evidence>
<dbReference type="PIRSF" id="PIRSF004930">
    <property type="entry name" value="Tln_factor_SUA5"/>
    <property type="match status" value="1"/>
</dbReference>
<evidence type="ECO:0000256" key="10">
    <source>
        <dbReference type="ARBA" id="ARBA00022840"/>
    </source>
</evidence>
<dbReference type="KEGG" id="hpk:Hprae_1973"/>
<dbReference type="HOGENOM" id="CLU_031397_0_0_9"/>
<reference evidence="17" key="1">
    <citation type="submission" date="2010-10" db="EMBL/GenBank/DDBJ databases">
        <title>The complete genome of Halanaerobium praevalens DSM 2228.</title>
        <authorList>
            <consortium name="US DOE Joint Genome Institute (JGI-PGF)"/>
            <person name="Lucas S."/>
            <person name="Copeland A."/>
            <person name="Lapidus A."/>
            <person name="Glavina del Rio T."/>
            <person name="Dalin E."/>
            <person name="Tice H."/>
            <person name="Bruce D."/>
            <person name="Goodwin L."/>
            <person name="Pitluck S."/>
            <person name="Kyrpides N."/>
            <person name="Mavromatis K."/>
            <person name="Ivanova N."/>
            <person name="Ovchinnikova G."/>
            <person name="Chertkov O."/>
            <person name="Detter J.C."/>
            <person name="Han C."/>
            <person name="Larimer F."/>
            <person name="Land M."/>
            <person name="Hauser L."/>
            <person name="Markowitz V."/>
            <person name="Cheng J.-F."/>
            <person name="Hugenholtz P."/>
            <person name="Woyke T."/>
            <person name="Wu D."/>
            <person name="Tindall B."/>
            <person name="Pomrenke H.G."/>
            <person name="Brambilla E."/>
            <person name="Klenk H.-P."/>
            <person name="Eisen J.A."/>
        </authorList>
    </citation>
    <scope>NUCLEOTIDE SEQUENCE [LARGE SCALE GENOMIC DNA]</scope>
    <source>
        <strain evidence="17">ATCC 33744 / DSM 2228 / GSL</strain>
    </source>
</reference>
<keyword evidence="9 13" id="KW-0547">Nucleotide-binding</keyword>
<feature type="binding site" evidence="14">
    <location>
        <position position="220"/>
    </location>
    <ligand>
        <name>ATP</name>
        <dbReference type="ChEBI" id="CHEBI:30616"/>
    </ligand>
</feature>
<feature type="binding site" evidence="14">
    <location>
        <position position="206"/>
    </location>
    <ligand>
        <name>L-threonine</name>
        <dbReference type="ChEBI" id="CHEBI:57926"/>
    </ligand>
</feature>
<feature type="binding site" evidence="14">
    <location>
        <position position="142"/>
    </location>
    <ligand>
        <name>L-threonine</name>
        <dbReference type="ChEBI" id="CHEBI:57926"/>
    </ligand>
</feature>
<keyword evidence="17" id="KW-1185">Reference proteome</keyword>
<gene>
    <name evidence="16" type="ordered locus">Hprae_1973</name>
</gene>
<evidence type="ECO:0000256" key="7">
    <source>
        <dbReference type="ARBA" id="ARBA00022694"/>
    </source>
</evidence>
<dbReference type="NCBIfam" id="TIGR00057">
    <property type="entry name" value="L-threonylcarbamoyladenylate synthase"/>
    <property type="match status" value="1"/>
</dbReference>
<dbReference type="SUPFAM" id="SSF55821">
    <property type="entry name" value="YrdC/RibB"/>
    <property type="match status" value="1"/>
</dbReference>
<evidence type="ECO:0000256" key="12">
    <source>
        <dbReference type="ARBA" id="ARBA00048366"/>
    </source>
</evidence>
<feature type="binding site" evidence="14">
    <location>
        <position position="59"/>
    </location>
    <ligand>
        <name>ATP</name>
        <dbReference type="ChEBI" id="CHEBI:30616"/>
    </ligand>
</feature>
<dbReference type="GO" id="GO:0005737">
    <property type="term" value="C:cytoplasm"/>
    <property type="evidence" value="ECO:0007669"/>
    <property type="project" value="UniProtKB-SubCell"/>
</dbReference>
<dbReference type="Gene3D" id="3.40.50.11030">
    <property type="entry name" value="Threonylcarbamoyl-AMP synthase, C-terminal domain"/>
    <property type="match status" value="1"/>
</dbReference>
<organism evidence="16 17">
    <name type="scientific">Halanaerobium praevalens (strain ATCC 33744 / DSM 2228 / GSL)</name>
    <dbReference type="NCBI Taxonomy" id="572479"/>
    <lineage>
        <taxon>Bacteria</taxon>
        <taxon>Bacillati</taxon>
        <taxon>Bacillota</taxon>
        <taxon>Clostridia</taxon>
        <taxon>Halanaerobiales</taxon>
        <taxon>Halanaerobiaceae</taxon>
        <taxon>Halanaerobium</taxon>
    </lineage>
</organism>
<evidence type="ECO:0000256" key="9">
    <source>
        <dbReference type="ARBA" id="ARBA00022741"/>
    </source>
</evidence>
<feature type="binding site" evidence="14">
    <location>
        <position position="258"/>
    </location>
    <ligand>
        <name>ATP</name>
        <dbReference type="ChEBI" id="CHEBI:30616"/>
    </ligand>
</feature>
<evidence type="ECO:0000313" key="16">
    <source>
        <dbReference type="EMBL" id="ADO78098.1"/>
    </source>
</evidence>
<keyword evidence="6 13" id="KW-0808">Transferase</keyword>
<evidence type="ECO:0000256" key="11">
    <source>
        <dbReference type="ARBA" id="ARBA00029774"/>
    </source>
</evidence>
<accession>E3DRG6</accession>
<dbReference type="InterPro" id="IPR005145">
    <property type="entry name" value="Sua5_C"/>
</dbReference>
<dbReference type="InterPro" id="IPR038385">
    <property type="entry name" value="Sua5/YwlC_C"/>
</dbReference>
<dbReference type="InterPro" id="IPR050156">
    <property type="entry name" value="TC-AMP_synthase_SUA5"/>
</dbReference>
<dbReference type="STRING" id="572479.Hprae_1973"/>
<keyword evidence="7 13" id="KW-0819">tRNA processing</keyword>
<dbReference type="PROSITE" id="PS51163">
    <property type="entry name" value="YRDC"/>
    <property type="match status" value="1"/>
</dbReference>
<dbReference type="GO" id="GO:0006450">
    <property type="term" value="P:regulation of translational fidelity"/>
    <property type="evidence" value="ECO:0007669"/>
    <property type="project" value="TreeGrafter"/>
</dbReference>
<feature type="binding site" evidence="14">
    <location>
        <position position="91"/>
    </location>
    <ligand>
        <name>L-threonine</name>
        <dbReference type="ChEBI" id="CHEBI:57926"/>
    </ligand>
</feature>
<comment type="catalytic activity">
    <reaction evidence="12 13">
        <text>L-threonine + hydrogencarbonate + ATP = L-threonylcarbamoyladenylate + diphosphate + H2O</text>
        <dbReference type="Rhea" id="RHEA:36407"/>
        <dbReference type="ChEBI" id="CHEBI:15377"/>
        <dbReference type="ChEBI" id="CHEBI:17544"/>
        <dbReference type="ChEBI" id="CHEBI:30616"/>
        <dbReference type="ChEBI" id="CHEBI:33019"/>
        <dbReference type="ChEBI" id="CHEBI:57926"/>
        <dbReference type="ChEBI" id="CHEBI:73682"/>
        <dbReference type="EC" id="2.7.7.87"/>
    </reaction>
</comment>
<dbReference type="Proteomes" id="UP000006866">
    <property type="component" value="Chromosome"/>
</dbReference>